<gene>
    <name evidence="1" type="ORF">B5V03_28675</name>
</gene>
<comment type="caution">
    <text evidence="1">The sequence shown here is derived from an EMBL/GenBank/DDBJ whole genome shotgun (WGS) entry which is preliminary data.</text>
</comment>
<organism evidence="1 2">
    <name type="scientific">Bradyrhizobium betae</name>
    <dbReference type="NCBI Taxonomy" id="244734"/>
    <lineage>
        <taxon>Bacteria</taxon>
        <taxon>Pseudomonadati</taxon>
        <taxon>Pseudomonadota</taxon>
        <taxon>Alphaproteobacteria</taxon>
        <taxon>Hyphomicrobiales</taxon>
        <taxon>Nitrobacteraceae</taxon>
        <taxon>Bradyrhizobium</taxon>
    </lineage>
</organism>
<keyword evidence="2" id="KW-1185">Reference proteome</keyword>
<sequence length="329" mass="36947">MRIKDLPAPVTAAKADWLPGTHWIGFTPRNGSTNAREQRRAAINAQINGGYIIEYVTLKFDDPNPGYETDAGYLAEKASHSEVAGKFIAVHRLRASARSLKAILGDQEYEELQNMWADGDKRYRWSVAFPIIESYALVPHRYANAVLSPEAMARVFGHPSGTLRPLNDDERSQIAELEIEPRPTVNAWIGIEDEAKMAEQSQINSDTVKLINGDLALAALEGMSEEQKAKVRRRAAWLAERFVRRRAKSGQLVCDNCNFDPADKAAHTTVTARSLLDVHHMNPLEEGIRYTTEADFCLVCPNCHRFMHRLARTLTDPMEKAKALRPVEK</sequence>
<evidence type="ECO:0008006" key="3">
    <source>
        <dbReference type="Google" id="ProtNLM"/>
    </source>
</evidence>
<dbReference type="Proteomes" id="UP000290819">
    <property type="component" value="Unassembled WGS sequence"/>
</dbReference>
<proteinExistence type="predicted"/>
<evidence type="ECO:0000313" key="1">
    <source>
        <dbReference type="EMBL" id="RXT40266.1"/>
    </source>
</evidence>
<protein>
    <recommendedName>
        <fullName evidence="3">HNH domain-containing protein</fullName>
    </recommendedName>
</protein>
<dbReference type="RefSeq" id="WP_129273803.1">
    <property type="nucleotide sequence ID" value="NZ_MZXW01000038.1"/>
</dbReference>
<name>A0A4Q1URD6_9BRAD</name>
<accession>A0A4Q1URD6</accession>
<evidence type="ECO:0000313" key="2">
    <source>
        <dbReference type="Proteomes" id="UP000290819"/>
    </source>
</evidence>
<dbReference type="AlphaFoldDB" id="A0A4Q1URD6"/>
<dbReference type="EMBL" id="MZXW01000038">
    <property type="protein sequence ID" value="RXT40266.1"/>
    <property type="molecule type" value="Genomic_DNA"/>
</dbReference>
<dbReference type="OrthoDB" id="9802640at2"/>
<reference evidence="1 2" key="1">
    <citation type="submission" date="2017-03" db="EMBL/GenBank/DDBJ databases">
        <authorList>
            <person name="Safronova V.I."/>
            <person name="Sazanova A.L."/>
            <person name="Chirak E.R."/>
        </authorList>
    </citation>
    <scope>NUCLEOTIDE SEQUENCE [LARGE SCALE GENOMIC DNA]</scope>
    <source>
        <strain evidence="1 2">Opo-243</strain>
    </source>
</reference>